<gene>
    <name evidence="1" type="primary">m041L</name>
    <name evidence="1" type="ORF">MT325_m041L</name>
</gene>
<proteinExistence type="predicted"/>
<organism evidence="1 2">
    <name type="scientific">Paramecium bursaria Chlorella virus MT325</name>
    <name type="common">PBCV-MT325</name>
    <dbReference type="NCBI Taxonomy" id="346932"/>
    <lineage>
        <taxon>Viruses</taxon>
        <taxon>Varidnaviria</taxon>
        <taxon>Bamfordvirae</taxon>
        <taxon>Nucleocytoviricota</taxon>
        <taxon>Megaviricetes</taxon>
        <taxon>Algavirales</taxon>
        <taxon>Phycodnaviridae</taxon>
        <taxon>Chlorovirus</taxon>
        <taxon>Chlorovirus conductrix</taxon>
        <taxon>Paramecium bursaria Chlorella virus A1</taxon>
    </lineage>
</organism>
<protein>
    <submittedName>
        <fullName evidence="1">Uncharacterized protein m041L</fullName>
    </submittedName>
</protein>
<evidence type="ECO:0000313" key="1">
    <source>
        <dbReference type="EMBL" id="ABT13595.1"/>
    </source>
</evidence>
<reference evidence="1 2" key="1">
    <citation type="journal article" date="2007" name="Virology">
        <title>Sequence and annotation of the 314-kb MT325 and the 321-kb FR483 viruses that infect Chlorella Pbi.</title>
        <authorList>
            <person name="Fitzgerald L.A."/>
            <person name="Graves M.V."/>
            <person name="Li X."/>
            <person name="Feldblyum T."/>
            <person name="Hartigan J."/>
            <person name="Van Etten J.L."/>
        </authorList>
    </citation>
    <scope>NUCLEOTIDE SEQUENCE [LARGE SCALE GENOMIC DNA]</scope>
    <source>
        <strain evidence="1 2">MT325</strain>
    </source>
</reference>
<dbReference type="Proteomes" id="UP000246715">
    <property type="component" value="Segment"/>
</dbReference>
<sequence>MSSAHSSILSLTRLRVRSTASGISSSIDESCLLPSTLARTYSAASCDVKAFVEATDTSGPHLVINFIMLSRTIVLFAELQIVSVYSIPAFLALWRAEIVSAVSPD</sequence>
<name>A7ITC1_PBCVM</name>
<organismHost>
    <name type="scientific">Paramecium bursaria</name>
    <dbReference type="NCBI Taxonomy" id="74790"/>
</organismHost>
<dbReference type="EMBL" id="DQ491001">
    <property type="protein sequence ID" value="ABT13595.1"/>
    <property type="molecule type" value="Genomic_DNA"/>
</dbReference>
<accession>A7ITC1</accession>
<evidence type="ECO:0000313" key="2">
    <source>
        <dbReference type="Proteomes" id="UP000246715"/>
    </source>
</evidence>